<organism evidence="3 4">
    <name type="scientific">Phenylobacterium conjunctum</name>
    <dbReference type="NCBI Taxonomy" id="1298959"/>
    <lineage>
        <taxon>Bacteria</taxon>
        <taxon>Pseudomonadati</taxon>
        <taxon>Pseudomonadota</taxon>
        <taxon>Alphaproteobacteria</taxon>
        <taxon>Caulobacterales</taxon>
        <taxon>Caulobacteraceae</taxon>
        <taxon>Phenylobacterium</taxon>
    </lineage>
</organism>
<reference evidence="4" key="1">
    <citation type="journal article" date="2019" name="Int. J. Syst. Evol. Microbiol.">
        <title>The Global Catalogue of Microorganisms (GCM) 10K type strain sequencing project: providing services to taxonomists for standard genome sequencing and annotation.</title>
        <authorList>
            <consortium name="The Broad Institute Genomics Platform"/>
            <consortium name="The Broad Institute Genome Sequencing Center for Infectious Disease"/>
            <person name="Wu L."/>
            <person name="Ma J."/>
        </authorList>
    </citation>
    <scope>NUCLEOTIDE SEQUENCE [LARGE SCALE GENOMIC DNA]</scope>
    <source>
        <strain evidence="4">CCUG 55074</strain>
    </source>
</reference>
<protein>
    <submittedName>
        <fullName evidence="3">Uncharacterized protein</fullName>
    </submittedName>
</protein>
<evidence type="ECO:0000256" key="2">
    <source>
        <dbReference type="SAM" id="SignalP"/>
    </source>
</evidence>
<accession>A0ABW3T3D7</accession>
<feature type="region of interest" description="Disordered" evidence="1">
    <location>
        <begin position="61"/>
        <end position="85"/>
    </location>
</feature>
<evidence type="ECO:0000256" key="1">
    <source>
        <dbReference type="SAM" id="MobiDB-lite"/>
    </source>
</evidence>
<proteinExistence type="predicted"/>
<feature type="signal peptide" evidence="2">
    <location>
        <begin position="1"/>
        <end position="20"/>
    </location>
</feature>
<name>A0ABW3T3D7_9CAUL</name>
<gene>
    <name evidence="3" type="ORF">ACFQ27_13095</name>
</gene>
<keyword evidence="4" id="KW-1185">Reference proteome</keyword>
<keyword evidence="2" id="KW-0732">Signal</keyword>
<dbReference type="RefSeq" id="WP_374345516.1">
    <property type="nucleotide sequence ID" value="NZ_JBHTLQ010000029.1"/>
</dbReference>
<comment type="caution">
    <text evidence="3">The sequence shown here is derived from an EMBL/GenBank/DDBJ whole genome shotgun (WGS) entry which is preliminary data.</text>
</comment>
<feature type="chain" id="PRO_5047226673" evidence="2">
    <location>
        <begin position="21"/>
        <end position="115"/>
    </location>
</feature>
<dbReference type="Proteomes" id="UP001597216">
    <property type="component" value="Unassembled WGS sequence"/>
</dbReference>
<dbReference type="EMBL" id="JBHTLQ010000029">
    <property type="protein sequence ID" value="MFD1191520.1"/>
    <property type="molecule type" value="Genomic_DNA"/>
</dbReference>
<evidence type="ECO:0000313" key="4">
    <source>
        <dbReference type="Proteomes" id="UP001597216"/>
    </source>
</evidence>
<evidence type="ECO:0000313" key="3">
    <source>
        <dbReference type="EMBL" id="MFD1191520.1"/>
    </source>
</evidence>
<feature type="compositionally biased region" description="Pro residues" evidence="1">
    <location>
        <begin position="69"/>
        <end position="85"/>
    </location>
</feature>
<sequence length="115" mass="12416">MVRTATLIVAAWACASAAFAQALPAPPDTSWAERMMDRPRQLGLEAELNALDARLRSEQNLAALQTQPPRLPPSPEPPNVIPPLPTLAQPVWPSIPEAALAASRARIEAILAERR</sequence>